<dbReference type="SUPFAM" id="SSF52833">
    <property type="entry name" value="Thioredoxin-like"/>
    <property type="match status" value="1"/>
</dbReference>
<reference evidence="3 4" key="1">
    <citation type="submission" date="2020-10" db="EMBL/GenBank/DDBJ databases">
        <title>Genome sequences of Pseudomonas isolates.</title>
        <authorList>
            <person name="Wessels L."/>
            <person name="Reich F."/>
            <person name="Hammerl J."/>
        </authorList>
    </citation>
    <scope>NUCLEOTIDE SEQUENCE [LARGE SCALE GENOMIC DNA]</scope>
    <source>
        <strain evidence="3 4">20-MO00624-0</strain>
    </source>
</reference>
<dbReference type="InterPro" id="IPR036249">
    <property type="entry name" value="Thioredoxin-like_sf"/>
</dbReference>
<keyword evidence="4" id="KW-1185">Reference proteome</keyword>
<proteinExistence type="inferred from homology"/>
<evidence type="ECO:0000256" key="2">
    <source>
        <dbReference type="SAM" id="Phobius"/>
    </source>
</evidence>
<dbReference type="CDD" id="cd02968">
    <property type="entry name" value="SCO"/>
    <property type="match status" value="1"/>
</dbReference>
<evidence type="ECO:0000313" key="4">
    <source>
        <dbReference type="Proteomes" id="UP000626180"/>
    </source>
</evidence>
<keyword evidence="2" id="KW-1133">Transmembrane helix</keyword>
<dbReference type="InterPro" id="IPR003782">
    <property type="entry name" value="SCO1/SenC"/>
</dbReference>
<comment type="caution">
    <text evidence="3">The sequence shown here is derived from an EMBL/GenBank/DDBJ whole genome shotgun (WGS) entry which is preliminary data.</text>
</comment>
<comment type="similarity">
    <text evidence="1">Belongs to the SCO1/2 family.</text>
</comment>
<sequence length="257" mass="28344">MMVIFCATVQAANIFDPFTMTGIDQKLGTQVPLEARFTDQNGQPVRLGDLLHKRPVVLVPVYYTCPNVCGAQLATLFKVLEAVGYRVGEDYDVIAYSFNPAETPVDAQAERDKLRKLWPQLVDSPDVHFLVGVEGASKALSEAIGFRYRYDPDIQQYAHVSAVGVLTGEGRLARWLYGLGYQPNDMRLAITEAGQGQVGSLGDQLLLLCYHYNPKVGGYDNLVIRALQVGGIATVLTLAGFIGFSLRRDWRKRKSAS</sequence>
<organism evidence="3 4">
    <name type="scientific">Pseudomonas luteola</name>
    <dbReference type="NCBI Taxonomy" id="47886"/>
    <lineage>
        <taxon>Bacteria</taxon>
        <taxon>Pseudomonadati</taxon>
        <taxon>Pseudomonadota</taxon>
        <taxon>Gammaproteobacteria</taxon>
        <taxon>Pseudomonadales</taxon>
        <taxon>Pseudomonadaceae</taxon>
        <taxon>Pseudomonas</taxon>
    </lineage>
</organism>
<feature type="transmembrane region" description="Helical" evidence="2">
    <location>
        <begin position="222"/>
        <end position="244"/>
    </location>
</feature>
<dbReference type="EMBL" id="JADMCD010000022">
    <property type="protein sequence ID" value="MBF8643757.1"/>
    <property type="molecule type" value="Genomic_DNA"/>
</dbReference>
<dbReference type="Proteomes" id="UP000626180">
    <property type="component" value="Unassembled WGS sequence"/>
</dbReference>
<evidence type="ECO:0000256" key="1">
    <source>
        <dbReference type="ARBA" id="ARBA00010996"/>
    </source>
</evidence>
<accession>A0ABS0FTX1</accession>
<dbReference type="Pfam" id="PF02630">
    <property type="entry name" value="SCO1-SenC"/>
    <property type="match status" value="1"/>
</dbReference>
<evidence type="ECO:0000313" key="3">
    <source>
        <dbReference type="EMBL" id="MBF8643757.1"/>
    </source>
</evidence>
<protein>
    <submittedName>
        <fullName evidence="3">SCO family protein</fullName>
    </submittedName>
</protein>
<name>A0ABS0FTX1_PSELU</name>
<keyword evidence="2" id="KW-0812">Transmembrane</keyword>
<gene>
    <name evidence="3" type="ORF">IRZ65_24195</name>
</gene>
<dbReference type="Gene3D" id="3.40.30.10">
    <property type="entry name" value="Glutaredoxin"/>
    <property type="match status" value="1"/>
</dbReference>
<keyword evidence="2" id="KW-0472">Membrane</keyword>